<dbReference type="Gramene" id="mRNA:HanXRQr2_Chr14g0666811">
    <property type="protein sequence ID" value="mRNA:HanXRQr2_Chr14g0666811"/>
    <property type="gene ID" value="HanXRQr2_Chr14g0666811"/>
</dbReference>
<feature type="domain" description="25S rRNA (uridine-N(3))-methyltransferase BMT5-like" evidence="1">
    <location>
        <begin position="23"/>
        <end position="85"/>
    </location>
</feature>
<evidence type="ECO:0000259" key="1">
    <source>
        <dbReference type="Pfam" id="PF10354"/>
    </source>
</evidence>
<reference evidence="2" key="1">
    <citation type="journal article" date="2017" name="Nature">
        <title>The sunflower genome provides insights into oil metabolism, flowering and Asterid evolution.</title>
        <authorList>
            <person name="Badouin H."/>
            <person name="Gouzy J."/>
            <person name="Grassa C.J."/>
            <person name="Murat F."/>
            <person name="Staton S.E."/>
            <person name="Cottret L."/>
            <person name="Lelandais-Briere C."/>
            <person name="Owens G.L."/>
            <person name="Carrere S."/>
            <person name="Mayjonade B."/>
            <person name="Legrand L."/>
            <person name="Gill N."/>
            <person name="Kane N.C."/>
            <person name="Bowers J.E."/>
            <person name="Hubner S."/>
            <person name="Bellec A."/>
            <person name="Berard A."/>
            <person name="Berges H."/>
            <person name="Blanchet N."/>
            <person name="Boniface M.C."/>
            <person name="Brunel D."/>
            <person name="Catrice O."/>
            <person name="Chaidir N."/>
            <person name="Claudel C."/>
            <person name="Donnadieu C."/>
            <person name="Faraut T."/>
            <person name="Fievet G."/>
            <person name="Helmstetter N."/>
            <person name="King M."/>
            <person name="Knapp S.J."/>
            <person name="Lai Z."/>
            <person name="Le Paslier M.C."/>
            <person name="Lippi Y."/>
            <person name="Lorenzon L."/>
            <person name="Mandel J.R."/>
            <person name="Marage G."/>
            <person name="Marchand G."/>
            <person name="Marquand E."/>
            <person name="Bret-Mestries E."/>
            <person name="Morien E."/>
            <person name="Nambeesan S."/>
            <person name="Nguyen T."/>
            <person name="Pegot-Espagnet P."/>
            <person name="Pouilly N."/>
            <person name="Raftis F."/>
            <person name="Sallet E."/>
            <person name="Schiex T."/>
            <person name="Thomas J."/>
            <person name="Vandecasteele C."/>
            <person name="Vares D."/>
            <person name="Vear F."/>
            <person name="Vautrin S."/>
            <person name="Crespi M."/>
            <person name="Mangin B."/>
            <person name="Burke J.M."/>
            <person name="Salse J."/>
            <person name="Munos S."/>
            <person name="Vincourt P."/>
            <person name="Rieseberg L.H."/>
            <person name="Langlade N.B."/>
        </authorList>
    </citation>
    <scope>NUCLEOTIDE SEQUENCE</scope>
    <source>
        <tissue evidence="2">Leaves</tissue>
    </source>
</reference>
<evidence type="ECO:0000313" key="2">
    <source>
        <dbReference type="EMBL" id="KAF5771100.1"/>
    </source>
</evidence>
<sequence length="96" mass="10949">MCSTTCEFNVYGVIEYSRYERILTIGDGDLSFSCSMAKEIQNGLQITATTYDDHDTLLQKYENAKNNIKTLKDLGARVFHEVDTTCEGLRFLIHET</sequence>
<dbReference type="GO" id="GO:0070042">
    <property type="term" value="F:rRNA (uridine-N3-)-methyltransferase activity"/>
    <property type="evidence" value="ECO:0007669"/>
    <property type="project" value="InterPro"/>
</dbReference>
<keyword evidence="3" id="KW-1185">Reference proteome</keyword>
<gene>
    <name evidence="2" type="ORF">HanXRQr2_Chr14g0666811</name>
</gene>
<dbReference type="GO" id="GO:0070475">
    <property type="term" value="P:rRNA base methylation"/>
    <property type="evidence" value="ECO:0007669"/>
    <property type="project" value="InterPro"/>
</dbReference>
<proteinExistence type="predicted"/>
<dbReference type="InterPro" id="IPR019446">
    <property type="entry name" value="BMT5-like"/>
</dbReference>
<dbReference type="Pfam" id="PF10354">
    <property type="entry name" value="BMT5-like"/>
    <property type="match status" value="1"/>
</dbReference>
<dbReference type="EMBL" id="MNCJ02000329">
    <property type="protein sequence ID" value="KAF5771100.1"/>
    <property type="molecule type" value="Genomic_DNA"/>
</dbReference>
<organism evidence="2 3">
    <name type="scientific">Helianthus annuus</name>
    <name type="common">Common sunflower</name>
    <dbReference type="NCBI Taxonomy" id="4232"/>
    <lineage>
        <taxon>Eukaryota</taxon>
        <taxon>Viridiplantae</taxon>
        <taxon>Streptophyta</taxon>
        <taxon>Embryophyta</taxon>
        <taxon>Tracheophyta</taxon>
        <taxon>Spermatophyta</taxon>
        <taxon>Magnoliopsida</taxon>
        <taxon>eudicotyledons</taxon>
        <taxon>Gunneridae</taxon>
        <taxon>Pentapetalae</taxon>
        <taxon>asterids</taxon>
        <taxon>campanulids</taxon>
        <taxon>Asterales</taxon>
        <taxon>Asteraceae</taxon>
        <taxon>Asteroideae</taxon>
        <taxon>Heliantheae alliance</taxon>
        <taxon>Heliantheae</taxon>
        <taxon>Helianthus</taxon>
    </lineage>
</organism>
<evidence type="ECO:0000313" key="3">
    <source>
        <dbReference type="Proteomes" id="UP000215914"/>
    </source>
</evidence>
<dbReference type="Proteomes" id="UP000215914">
    <property type="component" value="Unassembled WGS sequence"/>
</dbReference>
<protein>
    <recommendedName>
        <fullName evidence="1">25S rRNA (uridine-N(3))-methyltransferase BMT5-like domain-containing protein</fullName>
    </recommendedName>
</protein>
<dbReference type="AlphaFoldDB" id="A0A9K3H8K8"/>
<comment type="caution">
    <text evidence="2">The sequence shown here is derived from an EMBL/GenBank/DDBJ whole genome shotgun (WGS) entry which is preliminary data.</text>
</comment>
<name>A0A9K3H8K8_HELAN</name>
<reference evidence="2" key="2">
    <citation type="submission" date="2020-06" db="EMBL/GenBank/DDBJ databases">
        <title>Helianthus annuus Genome sequencing and assembly Release 2.</title>
        <authorList>
            <person name="Gouzy J."/>
            <person name="Langlade N."/>
            <person name="Munos S."/>
        </authorList>
    </citation>
    <scope>NUCLEOTIDE SEQUENCE</scope>
    <source>
        <tissue evidence="2">Leaves</tissue>
    </source>
</reference>
<accession>A0A9K3H8K8</accession>